<keyword evidence="10" id="KW-1185">Reference proteome</keyword>
<dbReference type="PANTHER" id="PTHR43756">
    <property type="entry name" value="CHOLINE MONOOXYGENASE, CHLOROPLASTIC"/>
    <property type="match status" value="1"/>
</dbReference>
<keyword evidence="3" id="KW-0479">Metal-binding</keyword>
<proteinExistence type="predicted"/>
<dbReference type="InterPro" id="IPR015879">
    <property type="entry name" value="Ring_hydroxy_dOase_asu_C_dom"/>
</dbReference>
<dbReference type="Pfam" id="PF00848">
    <property type="entry name" value="Ring_hydroxyl_A"/>
    <property type="match status" value="1"/>
</dbReference>
<dbReference type="PRINTS" id="PR00090">
    <property type="entry name" value="RNGDIOXGNASE"/>
</dbReference>
<evidence type="ECO:0000256" key="1">
    <source>
        <dbReference type="ARBA" id="ARBA00001962"/>
    </source>
</evidence>
<dbReference type="EMBL" id="JAZHOG010000011">
    <property type="protein sequence ID" value="MEJ8569160.1"/>
    <property type="molecule type" value="Genomic_DNA"/>
</dbReference>
<dbReference type="AlphaFoldDB" id="A0AAW9RJW2"/>
<keyword evidence="5" id="KW-0408">Iron</keyword>
<reference evidence="9 10" key="1">
    <citation type="submission" date="2024-02" db="EMBL/GenBank/DDBJ databases">
        <title>A novel Wenzhouxiangellaceae bacterium, isolated from coastal sediments.</title>
        <authorList>
            <person name="Du Z.-J."/>
            <person name="Ye Y.-Q."/>
            <person name="Zhang X.-Y."/>
        </authorList>
    </citation>
    <scope>NUCLEOTIDE SEQUENCE [LARGE SCALE GENOMIC DNA]</scope>
    <source>
        <strain evidence="9 10">CH-27</strain>
    </source>
</reference>
<dbReference type="CDD" id="cd08884">
    <property type="entry name" value="RHO_alpha_C_GbcA-like"/>
    <property type="match status" value="1"/>
</dbReference>
<keyword evidence="9" id="KW-0223">Dioxygenase</keyword>
<dbReference type="Pfam" id="PF00355">
    <property type="entry name" value="Rieske"/>
    <property type="match status" value="1"/>
</dbReference>
<evidence type="ECO:0000313" key="9">
    <source>
        <dbReference type="EMBL" id="MEJ8569160.1"/>
    </source>
</evidence>
<comment type="cofactor">
    <cofactor evidence="1">
        <name>Fe cation</name>
        <dbReference type="ChEBI" id="CHEBI:24875"/>
    </cofactor>
</comment>
<evidence type="ECO:0000256" key="6">
    <source>
        <dbReference type="ARBA" id="ARBA00023014"/>
    </source>
</evidence>
<dbReference type="PROSITE" id="PS00570">
    <property type="entry name" value="RING_HYDROXYL_ALPHA"/>
    <property type="match status" value="1"/>
</dbReference>
<evidence type="ECO:0000259" key="8">
    <source>
        <dbReference type="PROSITE" id="PS51296"/>
    </source>
</evidence>
<dbReference type="SUPFAM" id="SSF55961">
    <property type="entry name" value="Bet v1-like"/>
    <property type="match status" value="1"/>
</dbReference>
<evidence type="ECO:0000256" key="5">
    <source>
        <dbReference type="ARBA" id="ARBA00023004"/>
    </source>
</evidence>
<dbReference type="Gene3D" id="2.102.10.10">
    <property type="entry name" value="Rieske [2Fe-2S] iron-sulphur domain"/>
    <property type="match status" value="1"/>
</dbReference>
<keyword evidence="4" id="KW-0560">Oxidoreductase</keyword>
<feature type="domain" description="Rieske" evidence="8">
    <location>
        <begin position="42"/>
        <end position="148"/>
    </location>
</feature>
<comment type="caution">
    <text evidence="9">The sequence shown here is derived from an EMBL/GenBank/DDBJ whole genome shotgun (WGS) entry which is preliminary data.</text>
</comment>
<dbReference type="InterPro" id="IPR036922">
    <property type="entry name" value="Rieske_2Fe-2S_sf"/>
</dbReference>
<dbReference type="SUPFAM" id="SSF50022">
    <property type="entry name" value="ISP domain"/>
    <property type="match status" value="1"/>
</dbReference>
<evidence type="ECO:0000313" key="10">
    <source>
        <dbReference type="Proteomes" id="UP001359886"/>
    </source>
</evidence>
<gene>
    <name evidence="9" type="ORF">V3330_16130</name>
</gene>
<keyword evidence="7" id="KW-0520">NAD</keyword>
<dbReference type="Gene3D" id="3.90.380.10">
    <property type="entry name" value="Naphthalene 1,2-dioxygenase Alpha Subunit, Chain A, domain 1"/>
    <property type="match status" value="1"/>
</dbReference>
<dbReference type="CDD" id="cd03469">
    <property type="entry name" value="Rieske_RO_Alpha_N"/>
    <property type="match status" value="1"/>
</dbReference>
<dbReference type="RefSeq" id="WP_354696481.1">
    <property type="nucleotide sequence ID" value="NZ_JAZHOG010000011.1"/>
</dbReference>
<accession>A0AAW9RJW2</accession>
<name>A0AAW9RJW2_9GAMM</name>
<sequence length="398" mass="46053">MNDTEIEQLIARQKTGFALENAFYEDDEIYRRDIERIYLRSWLYAGHQSEIPGKGDYFVYELAGESVIIVRGNDDQIHAHMNVCRHRGSHVCWNQKGNSRRFTCPYHGWTYELDGQLVAAAHMREGFDKSRYGLKPVYLRVCEGLIFINFADEPGNFEAVERDLGPFLKPYQLDRARVAHKQSYPMNANWKLAVENYKECYHCAPAHPEYSRAHSLALPDERWQEERERLLERMPTCGLNNAEMDHSYTTGDEFGSDRAYEHYPLLRGHVTGSEDGKPVAPLMGDITDWDGGAHDFKIGPVLYALAYCDHVVLYNFKPLSRSRCDCEIIWLVNGDAVEGKDYELDRLTWLWDVTTKADKAIIEHNQAGVSSRTFEPGPFSTFEESTQRWVEWYLRAIA</sequence>
<dbReference type="GO" id="GO:0051537">
    <property type="term" value="F:2 iron, 2 sulfur cluster binding"/>
    <property type="evidence" value="ECO:0007669"/>
    <property type="project" value="UniProtKB-KW"/>
</dbReference>
<evidence type="ECO:0000256" key="4">
    <source>
        <dbReference type="ARBA" id="ARBA00023002"/>
    </source>
</evidence>
<dbReference type="InterPro" id="IPR015881">
    <property type="entry name" value="ARHD_Rieske_2Fe_2S"/>
</dbReference>
<dbReference type="PROSITE" id="PS51296">
    <property type="entry name" value="RIESKE"/>
    <property type="match status" value="1"/>
</dbReference>
<dbReference type="InterPro" id="IPR001663">
    <property type="entry name" value="Rng_hydr_dOase-A"/>
</dbReference>
<evidence type="ECO:0000256" key="3">
    <source>
        <dbReference type="ARBA" id="ARBA00022723"/>
    </source>
</evidence>
<keyword evidence="2" id="KW-0001">2Fe-2S</keyword>
<dbReference type="GO" id="GO:0051213">
    <property type="term" value="F:dioxygenase activity"/>
    <property type="evidence" value="ECO:0007669"/>
    <property type="project" value="UniProtKB-KW"/>
</dbReference>
<dbReference type="PANTHER" id="PTHR43756:SF5">
    <property type="entry name" value="CHOLINE MONOOXYGENASE, CHLOROPLASTIC"/>
    <property type="match status" value="1"/>
</dbReference>
<keyword evidence="6" id="KW-0411">Iron-sulfur</keyword>
<dbReference type="GO" id="GO:0005506">
    <property type="term" value="F:iron ion binding"/>
    <property type="evidence" value="ECO:0007669"/>
    <property type="project" value="InterPro"/>
</dbReference>
<dbReference type="Proteomes" id="UP001359886">
    <property type="component" value="Unassembled WGS sequence"/>
</dbReference>
<evidence type="ECO:0000256" key="7">
    <source>
        <dbReference type="ARBA" id="ARBA00023027"/>
    </source>
</evidence>
<protein>
    <submittedName>
        <fullName evidence="9">Aromatic ring-hydroxylating dioxygenase subunit alpha</fullName>
    </submittedName>
</protein>
<evidence type="ECO:0000256" key="2">
    <source>
        <dbReference type="ARBA" id="ARBA00022714"/>
    </source>
</evidence>
<dbReference type="InterPro" id="IPR017941">
    <property type="entry name" value="Rieske_2Fe-2S"/>
</dbReference>
<organism evidence="9 10">
    <name type="scientific">Elongatibacter sediminis</name>
    <dbReference type="NCBI Taxonomy" id="3119006"/>
    <lineage>
        <taxon>Bacteria</taxon>
        <taxon>Pseudomonadati</taxon>
        <taxon>Pseudomonadota</taxon>
        <taxon>Gammaproteobacteria</taxon>
        <taxon>Chromatiales</taxon>
        <taxon>Wenzhouxiangellaceae</taxon>
        <taxon>Elongatibacter</taxon>
    </lineage>
</organism>